<comment type="similarity">
    <text evidence="1">Belongs to the RICTOR family.</text>
</comment>
<dbReference type="GO" id="GO:0031932">
    <property type="term" value="C:TORC2 complex"/>
    <property type="evidence" value="ECO:0007669"/>
    <property type="project" value="InterPro"/>
</dbReference>
<dbReference type="Gene3D" id="1.20.910.10">
    <property type="entry name" value="Heme oxygenase-like"/>
    <property type="match status" value="1"/>
</dbReference>
<dbReference type="EMBL" id="CVQI01012224">
    <property type="protein sequence ID" value="CRK21645.1"/>
    <property type="molecule type" value="Genomic_DNA"/>
</dbReference>
<organism evidence="4 5">
    <name type="scientific">Verticillium longisporum</name>
    <name type="common">Verticillium dahliae var. longisporum</name>
    <dbReference type="NCBI Taxonomy" id="100787"/>
    <lineage>
        <taxon>Eukaryota</taxon>
        <taxon>Fungi</taxon>
        <taxon>Dikarya</taxon>
        <taxon>Ascomycota</taxon>
        <taxon>Pezizomycotina</taxon>
        <taxon>Sordariomycetes</taxon>
        <taxon>Hypocreomycetidae</taxon>
        <taxon>Glomerellales</taxon>
        <taxon>Plectosphaerellaceae</taxon>
        <taxon>Verticillium</taxon>
    </lineage>
</organism>
<protein>
    <submittedName>
        <fullName evidence="4">Uncharacterized protein</fullName>
    </submittedName>
</protein>
<reference evidence="5" key="1">
    <citation type="submission" date="2015-05" db="EMBL/GenBank/DDBJ databases">
        <authorList>
            <person name="Fogelqvist Johan"/>
        </authorList>
    </citation>
    <scope>NUCLEOTIDE SEQUENCE [LARGE SCALE GENOMIC DNA]</scope>
</reference>
<dbReference type="InterPro" id="IPR016024">
    <property type="entry name" value="ARM-type_fold"/>
</dbReference>
<proteinExistence type="inferred from homology"/>
<feature type="domain" description="Rapamycin-insensitive companion of mTOR N-terminal" evidence="3">
    <location>
        <begin position="135"/>
        <end position="503"/>
    </location>
</feature>
<gene>
    <name evidence="4" type="ORF">BN1723_002762</name>
</gene>
<evidence type="ECO:0000313" key="5">
    <source>
        <dbReference type="Proteomes" id="UP000045706"/>
    </source>
</evidence>
<sequence length="813" mass="91201">MTGSDRLHLVPGLRDAGKIVAGVMDGRGCCTISDCKDRESPRTTPGRGARRALALSVPMQNALQQPAEPHRDKRLARLKAFEGDAHPYKQNVIRFGDVKVGEMGWEEAARAIREDGLKRVQRLLEVEGMGPEYYVSRGNALVDLLRRHPSLKYDVVWPVFGLRMQVMLLSDAREVVAAGYRMVRYAISDISSLKKIRNLNTDYLVITSLIKDRKADLEREQALKFVRAFLDVKGGVNEISRAVVRAIAAVAAQEDDRLQSMCVETLAEILLRCPPLAIASGALPPLSEALNEGSYKSPDTIANTFLYLFDNPQRRKYLRSGYDLEVMFTAFTDPTAGTESLLKQNSKAIAKVLRSWSGFMVLGMHDFRAIRSLMRSMVLPQPMIKETVVDLVFILLRIKPPSWATSFLAGRRLTTYGRVANLKSISTSNSSGASSGAPPVMEDEAVEEQSFLDHYTALLLSVLVKCDLLPNLLHVAKNSEAPLTRKTCLLIGEVLKLASRLLPQSASTQLPLLPELFAAATQFKDDERFISSGIVYQISQVSKTLYRMSDGLPGIASLSHDNLTMLAEEQQKGNPGVVIQDTVFRQLLVESNVLNSSNYLKWDWDTILKMIDGPLQNGKRLDETIRVSKFMNRIMSFYRPFKNRFADLSSNKNTQKYVRIGCALMHTLLQSNEGIVFLRDSKLLRQLAECLAQCDPSSGLTSADPVFAPYRLQTTLCAGYFPMLGVLSSDPKGLELLQRWRMFNMIVRGEGNVYWKWIENYVVEDYQQALRTGSELLERHAARQSPKGIERLAKIFIHATKMEIGFWEMFPCQ</sequence>
<dbReference type="Pfam" id="PF14666">
    <property type="entry name" value="RICTOR_M"/>
    <property type="match status" value="1"/>
</dbReference>
<evidence type="ECO:0000259" key="3">
    <source>
        <dbReference type="SMART" id="SM01308"/>
    </source>
</evidence>
<dbReference type="GO" id="GO:0038203">
    <property type="term" value="P:TORC2 signaling"/>
    <property type="evidence" value="ECO:0007669"/>
    <property type="project" value="TreeGrafter"/>
</dbReference>
<dbReference type="Pfam" id="PF14664">
    <property type="entry name" value="RICTOR_N"/>
    <property type="match status" value="1"/>
</dbReference>
<dbReference type="InterPro" id="IPR028268">
    <property type="entry name" value="Pianissimo_fam"/>
</dbReference>
<dbReference type="SMART" id="SM01308">
    <property type="entry name" value="RICTOR_N"/>
    <property type="match status" value="1"/>
</dbReference>
<dbReference type="Proteomes" id="UP000045706">
    <property type="component" value="Unassembled WGS sequence"/>
</dbReference>
<dbReference type="SUPFAM" id="SSF48371">
    <property type="entry name" value="ARM repeat"/>
    <property type="match status" value="1"/>
</dbReference>
<evidence type="ECO:0000313" key="4">
    <source>
        <dbReference type="EMBL" id="CRK21645.1"/>
    </source>
</evidence>
<dbReference type="InterPro" id="IPR028267">
    <property type="entry name" value="Pianissimo_N"/>
</dbReference>
<name>A0A0G4LIW4_VERLO</name>
<accession>A0A0G4LIW4</accession>
<dbReference type="AlphaFoldDB" id="A0A0G4LIW4"/>
<evidence type="ECO:0000256" key="1">
    <source>
        <dbReference type="ARBA" id="ARBA00008878"/>
    </source>
</evidence>
<dbReference type="GO" id="GO:0006772">
    <property type="term" value="P:thiamine metabolic process"/>
    <property type="evidence" value="ECO:0007669"/>
    <property type="project" value="UniProtKB-ARBA"/>
</dbReference>
<dbReference type="InterPro" id="IPR029451">
    <property type="entry name" value="RICTOR_M"/>
</dbReference>
<dbReference type="SMART" id="SM01307">
    <property type="entry name" value="RICTOR_M"/>
    <property type="match status" value="1"/>
</dbReference>
<feature type="domain" description="Rapamycin-insensitive companion of mTOR middle" evidence="2">
    <location>
        <begin position="579"/>
        <end position="791"/>
    </location>
</feature>
<dbReference type="PANTHER" id="PTHR13298:SF11">
    <property type="entry name" value="RAPAMYCIN-INSENSITIVE COMPANION OF MTOR"/>
    <property type="match status" value="1"/>
</dbReference>
<dbReference type="InterPro" id="IPR016084">
    <property type="entry name" value="Haem_Oase-like_multi-hlx"/>
</dbReference>
<dbReference type="PANTHER" id="PTHR13298">
    <property type="entry name" value="CYTOSOLIC REGULATOR PIANISSIMO"/>
    <property type="match status" value="1"/>
</dbReference>
<evidence type="ECO:0000259" key="2">
    <source>
        <dbReference type="SMART" id="SM01307"/>
    </source>
</evidence>
<dbReference type="SUPFAM" id="SSF48613">
    <property type="entry name" value="Heme oxygenase-like"/>
    <property type="match status" value="1"/>
</dbReference>